<organism evidence="5 6">
    <name type="scientific">Roseateles subflavus</name>
    <dbReference type="NCBI Taxonomy" id="3053353"/>
    <lineage>
        <taxon>Bacteria</taxon>
        <taxon>Pseudomonadati</taxon>
        <taxon>Pseudomonadota</taxon>
        <taxon>Betaproteobacteria</taxon>
        <taxon>Burkholderiales</taxon>
        <taxon>Sphaerotilaceae</taxon>
        <taxon>Roseateles</taxon>
    </lineage>
</organism>
<evidence type="ECO:0000313" key="5">
    <source>
        <dbReference type="EMBL" id="MDL5031979.1"/>
    </source>
</evidence>
<dbReference type="RefSeq" id="WP_285982083.1">
    <property type="nucleotide sequence ID" value="NZ_JASVDS010000002.1"/>
</dbReference>
<dbReference type="SUPFAM" id="SSF46689">
    <property type="entry name" value="Homeodomain-like"/>
    <property type="match status" value="1"/>
</dbReference>
<keyword evidence="3" id="KW-0804">Transcription</keyword>
<dbReference type="InterPro" id="IPR011051">
    <property type="entry name" value="RmlC_Cupin_sf"/>
</dbReference>
<evidence type="ECO:0000259" key="4">
    <source>
        <dbReference type="PROSITE" id="PS01124"/>
    </source>
</evidence>
<feature type="domain" description="HTH araC/xylS-type" evidence="4">
    <location>
        <begin position="142"/>
        <end position="242"/>
    </location>
</feature>
<dbReference type="InterPro" id="IPR003313">
    <property type="entry name" value="AraC-bd"/>
</dbReference>
<dbReference type="InterPro" id="IPR014710">
    <property type="entry name" value="RmlC-like_jellyroll"/>
</dbReference>
<dbReference type="SUPFAM" id="SSF51182">
    <property type="entry name" value="RmlC-like cupins"/>
    <property type="match status" value="1"/>
</dbReference>
<evidence type="ECO:0000313" key="6">
    <source>
        <dbReference type="Proteomes" id="UP001238603"/>
    </source>
</evidence>
<evidence type="ECO:0000256" key="1">
    <source>
        <dbReference type="ARBA" id="ARBA00023015"/>
    </source>
</evidence>
<keyword evidence="2" id="KW-0238">DNA-binding</keyword>
<gene>
    <name evidence="5" type="ORF">QRD43_08655</name>
</gene>
<dbReference type="Pfam" id="PF02311">
    <property type="entry name" value="AraC_binding"/>
    <property type="match status" value="1"/>
</dbReference>
<dbReference type="SMART" id="SM00342">
    <property type="entry name" value="HTH_ARAC"/>
    <property type="match status" value="1"/>
</dbReference>
<protein>
    <submittedName>
        <fullName evidence="5">Helix-turn-helix transcriptional regulator</fullName>
    </submittedName>
</protein>
<sequence length="247" mass="27575">MLLSPIHSEALRHEGTDAPAPHRHAAGQLLRVETGLVTVLTEHSRWTLPPGCVGWVPPHALHGAVFQGPTRGVNFYVDADWAASHLPGDWKVVRCTPLLDALLTELHREAERCRPPAYRDVLADLLQRAPHEALGVPMPVEPRLRRLCEQLLARPDDRSDLDDWAARLHVSRRTLTRRFLAETGLSWVQWRQQARLMLALERLVAGQSVTTVALAVGYESLSTFVTLFRARMGLSPTAWLARTAAGR</sequence>
<evidence type="ECO:0000256" key="2">
    <source>
        <dbReference type="ARBA" id="ARBA00023125"/>
    </source>
</evidence>
<proteinExistence type="predicted"/>
<dbReference type="Pfam" id="PF12833">
    <property type="entry name" value="HTH_18"/>
    <property type="match status" value="1"/>
</dbReference>
<keyword evidence="1" id="KW-0805">Transcription regulation</keyword>
<keyword evidence="6" id="KW-1185">Reference proteome</keyword>
<comment type="caution">
    <text evidence="5">The sequence shown here is derived from an EMBL/GenBank/DDBJ whole genome shotgun (WGS) entry which is preliminary data.</text>
</comment>
<dbReference type="InterPro" id="IPR018060">
    <property type="entry name" value="HTH_AraC"/>
</dbReference>
<dbReference type="PANTHER" id="PTHR11019">
    <property type="entry name" value="HTH-TYPE TRANSCRIPTIONAL REGULATOR NIMR"/>
    <property type="match status" value="1"/>
</dbReference>
<dbReference type="CDD" id="cd06124">
    <property type="entry name" value="cupin_NimR-like_N"/>
    <property type="match status" value="1"/>
</dbReference>
<name>A0ABT7LGK7_9BURK</name>
<dbReference type="Gene3D" id="2.60.120.10">
    <property type="entry name" value="Jelly Rolls"/>
    <property type="match status" value="1"/>
</dbReference>
<dbReference type="Gene3D" id="1.10.10.60">
    <property type="entry name" value="Homeodomain-like"/>
    <property type="match status" value="1"/>
</dbReference>
<dbReference type="InterPro" id="IPR018062">
    <property type="entry name" value="HTH_AraC-typ_CS"/>
</dbReference>
<dbReference type="PANTHER" id="PTHR11019:SF199">
    <property type="entry name" value="HTH-TYPE TRANSCRIPTIONAL REGULATOR NIMR"/>
    <property type="match status" value="1"/>
</dbReference>
<reference evidence="5 6" key="1">
    <citation type="submission" date="2023-06" db="EMBL/GenBank/DDBJ databases">
        <title>Pelomonas sp. APW6 16S ribosomal RNA gene genome sequencing and assembly.</title>
        <authorList>
            <person name="Woo H."/>
        </authorList>
    </citation>
    <scope>NUCLEOTIDE SEQUENCE [LARGE SCALE GENOMIC DNA]</scope>
    <source>
        <strain evidence="5 6">APW6</strain>
    </source>
</reference>
<dbReference type="Proteomes" id="UP001238603">
    <property type="component" value="Unassembled WGS sequence"/>
</dbReference>
<dbReference type="InterPro" id="IPR009057">
    <property type="entry name" value="Homeodomain-like_sf"/>
</dbReference>
<dbReference type="EMBL" id="JASVDS010000002">
    <property type="protein sequence ID" value="MDL5031979.1"/>
    <property type="molecule type" value="Genomic_DNA"/>
</dbReference>
<accession>A0ABT7LGK7</accession>
<dbReference type="PROSITE" id="PS01124">
    <property type="entry name" value="HTH_ARAC_FAMILY_2"/>
    <property type="match status" value="1"/>
</dbReference>
<dbReference type="PROSITE" id="PS00041">
    <property type="entry name" value="HTH_ARAC_FAMILY_1"/>
    <property type="match status" value="1"/>
</dbReference>
<evidence type="ECO:0000256" key="3">
    <source>
        <dbReference type="ARBA" id="ARBA00023163"/>
    </source>
</evidence>